<dbReference type="GO" id="GO:0009909">
    <property type="term" value="P:regulation of flower development"/>
    <property type="evidence" value="ECO:0007669"/>
    <property type="project" value="InterPro"/>
</dbReference>
<dbReference type="AlphaFoldDB" id="A0A9K3IJ70"/>
<dbReference type="PROSITE" id="PS50119">
    <property type="entry name" value="ZF_BBOX"/>
    <property type="match status" value="1"/>
</dbReference>
<comment type="caution">
    <text evidence="3">The sequence shown here is derived from an EMBL/GenBank/DDBJ whole genome shotgun (WGS) entry which is preliminary data.</text>
</comment>
<name>A0A9K3IJ70_HELAN</name>
<evidence type="ECO:0000313" key="3">
    <source>
        <dbReference type="EMBL" id="KAF5797966.1"/>
    </source>
</evidence>
<keyword evidence="4" id="KW-1185">Reference proteome</keyword>
<evidence type="ECO:0000259" key="2">
    <source>
        <dbReference type="PROSITE" id="PS50119"/>
    </source>
</evidence>
<keyword evidence="1" id="KW-0863">Zinc-finger</keyword>
<protein>
    <submittedName>
        <fullName evidence="3">Transcription factor interactor and regulator Znf-B family</fullName>
    </submittedName>
</protein>
<dbReference type="PANTHER" id="PTHR31319:SF53">
    <property type="entry name" value="ZINC FINGER PROTEIN CONSTANS-LIKE 5"/>
    <property type="match status" value="1"/>
</dbReference>
<gene>
    <name evidence="3" type="ORF">HanXRQr2_Chr07g0287101</name>
</gene>
<dbReference type="InterPro" id="IPR000315">
    <property type="entry name" value="Znf_B-box"/>
</dbReference>
<reference evidence="3" key="1">
    <citation type="journal article" date="2017" name="Nature">
        <title>The sunflower genome provides insights into oil metabolism, flowering and Asterid evolution.</title>
        <authorList>
            <person name="Badouin H."/>
            <person name="Gouzy J."/>
            <person name="Grassa C.J."/>
            <person name="Murat F."/>
            <person name="Staton S.E."/>
            <person name="Cottret L."/>
            <person name="Lelandais-Briere C."/>
            <person name="Owens G.L."/>
            <person name="Carrere S."/>
            <person name="Mayjonade B."/>
            <person name="Legrand L."/>
            <person name="Gill N."/>
            <person name="Kane N.C."/>
            <person name="Bowers J.E."/>
            <person name="Hubner S."/>
            <person name="Bellec A."/>
            <person name="Berard A."/>
            <person name="Berges H."/>
            <person name="Blanchet N."/>
            <person name="Boniface M.C."/>
            <person name="Brunel D."/>
            <person name="Catrice O."/>
            <person name="Chaidir N."/>
            <person name="Claudel C."/>
            <person name="Donnadieu C."/>
            <person name="Faraut T."/>
            <person name="Fievet G."/>
            <person name="Helmstetter N."/>
            <person name="King M."/>
            <person name="Knapp S.J."/>
            <person name="Lai Z."/>
            <person name="Le Paslier M.C."/>
            <person name="Lippi Y."/>
            <person name="Lorenzon L."/>
            <person name="Mandel J.R."/>
            <person name="Marage G."/>
            <person name="Marchand G."/>
            <person name="Marquand E."/>
            <person name="Bret-Mestries E."/>
            <person name="Morien E."/>
            <person name="Nambeesan S."/>
            <person name="Nguyen T."/>
            <person name="Pegot-Espagnet P."/>
            <person name="Pouilly N."/>
            <person name="Raftis F."/>
            <person name="Sallet E."/>
            <person name="Schiex T."/>
            <person name="Thomas J."/>
            <person name="Vandecasteele C."/>
            <person name="Vares D."/>
            <person name="Vear F."/>
            <person name="Vautrin S."/>
            <person name="Crespi M."/>
            <person name="Mangin B."/>
            <person name="Burke J.M."/>
            <person name="Salse J."/>
            <person name="Munos S."/>
            <person name="Vincourt P."/>
            <person name="Rieseberg L.H."/>
            <person name="Langlade N.B."/>
        </authorList>
    </citation>
    <scope>NUCLEOTIDE SEQUENCE</scope>
    <source>
        <tissue evidence="3">Leaves</tissue>
    </source>
</reference>
<evidence type="ECO:0000313" key="4">
    <source>
        <dbReference type="Proteomes" id="UP000215914"/>
    </source>
</evidence>
<dbReference type="Gramene" id="mRNA:HanXRQr2_Chr07g0287101">
    <property type="protein sequence ID" value="CDS:HanXRQr2_Chr07g0287101.1"/>
    <property type="gene ID" value="HanXRQr2_Chr07g0287101"/>
</dbReference>
<dbReference type="Proteomes" id="UP000215914">
    <property type="component" value="Unassembled WGS sequence"/>
</dbReference>
<sequence>MCEVCEQAPTNVTCKADAAAMCAMCDQDIHSANPLTRRHVRIPVVAFYNSGEFVNLTDTVSGYGSKEDNNNREISRNRTNIDAQSVMKFVDMSLGDDFLFNFGFRFNDSVNDGVVLVQSLVATKNSPAELVFNHRSTGNRYKINFNRCVSNNIYNKSNSQSHSVNI</sequence>
<dbReference type="EMBL" id="MNCJ02000322">
    <property type="protein sequence ID" value="KAF5797966.1"/>
    <property type="molecule type" value="Genomic_DNA"/>
</dbReference>
<dbReference type="SMART" id="SM00336">
    <property type="entry name" value="BBOX"/>
    <property type="match status" value="1"/>
</dbReference>
<dbReference type="GO" id="GO:0008270">
    <property type="term" value="F:zinc ion binding"/>
    <property type="evidence" value="ECO:0007669"/>
    <property type="project" value="UniProtKB-KW"/>
</dbReference>
<feature type="domain" description="B box-type" evidence="2">
    <location>
        <begin position="1"/>
        <end position="44"/>
    </location>
</feature>
<proteinExistence type="predicted"/>
<accession>A0A9K3IJ70</accession>
<dbReference type="InterPro" id="IPR045281">
    <property type="entry name" value="CONSTANS-like"/>
</dbReference>
<evidence type="ECO:0000256" key="1">
    <source>
        <dbReference type="PROSITE-ProRule" id="PRU00024"/>
    </source>
</evidence>
<keyword evidence="1" id="KW-0479">Metal-binding</keyword>
<organism evidence="3 4">
    <name type="scientific">Helianthus annuus</name>
    <name type="common">Common sunflower</name>
    <dbReference type="NCBI Taxonomy" id="4232"/>
    <lineage>
        <taxon>Eukaryota</taxon>
        <taxon>Viridiplantae</taxon>
        <taxon>Streptophyta</taxon>
        <taxon>Embryophyta</taxon>
        <taxon>Tracheophyta</taxon>
        <taxon>Spermatophyta</taxon>
        <taxon>Magnoliopsida</taxon>
        <taxon>eudicotyledons</taxon>
        <taxon>Gunneridae</taxon>
        <taxon>Pentapetalae</taxon>
        <taxon>asterids</taxon>
        <taxon>campanulids</taxon>
        <taxon>Asterales</taxon>
        <taxon>Asteraceae</taxon>
        <taxon>Asteroideae</taxon>
        <taxon>Heliantheae alliance</taxon>
        <taxon>Heliantheae</taxon>
        <taxon>Helianthus</taxon>
    </lineage>
</organism>
<reference evidence="3" key="2">
    <citation type="submission" date="2020-06" db="EMBL/GenBank/DDBJ databases">
        <title>Helianthus annuus Genome sequencing and assembly Release 2.</title>
        <authorList>
            <person name="Gouzy J."/>
            <person name="Langlade N."/>
            <person name="Munos S."/>
        </authorList>
    </citation>
    <scope>NUCLEOTIDE SEQUENCE</scope>
    <source>
        <tissue evidence="3">Leaves</tissue>
    </source>
</reference>
<dbReference type="PANTHER" id="PTHR31319">
    <property type="entry name" value="ZINC FINGER PROTEIN CONSTANS-LIKE 4"/>
    <property type="match status" value="1"/>
</dbReference>
<keyword evidence="1" id="KW-0862">Zinc</keyword>